<dbReference type="InterPro" id="IPR005372">
    <property type="entry name" value="UPF0182"/>
</dbReference>
<dbReference type="EMBL" id="JAANNP010000002">
    <property type="protein sequence ID" value="NHC13292.1"/>
    <property type="molecule type" value="Genomic_DNA"/>
</dbReference>
<dbReference type="HAMAP" id="MF_01600">
    <property type="entry name" value="UPF0182"/>
    <property type="match status" value="1"/>
</dbReference>
<feature type="region of interest" description="Disordered" evidence="7">
    <location>
        <begin position="483"/>
        <end position="508"/>
    </location>
</feature>
<feature type="transmembrane region" description="Helical" evidence="6">
    <location>
        <begin position="116"/>
        <end position="135"/>
    </location>
</feature>
<keyword evidence="3 6" id="KW-0812">Transmembrane</keyword>
<dbReference type="Proteomes" id="UP000800981">
    <property type="component" value="Unassembled WGS sequence"/>
</dbReference>
<evidence type="ECO:0000256" key="7">
    <source>
        <dbReference type="SAM" id="MobiDB-lite"/>
    </source>
</evidence>
<evidence type="ECO:0000256" key="1">
    <source>
        <dbReference type="ARBA" id="ARBA00004651"/>
    </source>
</evidence>
<dbReference type="PANTHER" id="PTHR39344">
    <property type="entry name" value="UPF0182 PROTEIN SLL1060"/>
    <property type="match status" value="1"/>
</dbReference>
<feature type="transmembrane region" description="Helical" evidence="6">
    <location>
        <begin position="169"/>
        <end position="195"/>
    </location>
</feature>
<feature type="transmembrane region" description="Helical" evidence="6">
    <location>
        <begin position="20"/>
        <end position="41"/>
    </location>
</feature>
<sequence>MPRDPGRAPRLPLSRRRGRVLLPTLAILVALALAFAVFTAYYTELLWFRSVDASGVFNRRLGTSIALFLVFGLLTAGAVLLNAVLAHRSRPPYIATSQEQQSLDRYRMGIEPFRKILVIGLAVLLGLLAGGSAAGEWKTFMLWRYGGSFGTQDPQFGMDVSFFTFDLPWYRFLVGFGFAVTVLSLLVTVAVLYLYGAIRLQGVGDRTTTGARIHLSVLLGVFVLLKAVAYFLDRYSLETRDARVGRADLTGMTYTDINALLPAKTILAWVAVICAVLCFANIARRTWVLPGLGVGTLVIAAVLIGGLVPALFQQFRVKPSEADREAAQIKRNIASTREAYQIGDVDRRSFNAQAGAAVPESSPTVDNIRLIDPLVVSDTFTAREQDKAWYEFASPLDVDRYDIDGEQVETVVAVREIDTSKLDAGQRNWTNERTVYTHGYGFVAAPSDTPTSNGEPSFLRSGTLEDYEPRVYFGEKSPTYSVVGAPEGSAPYEVDNPEDDRSRNTYTGDGGVSIGSFLNRTMYALKYRDTNLLLSNRVNAQSRILYDREPRERVEKVAPWLTVDGNPYPAIVDGKILWILDGYTTSNSYPYSTRTELGSATADVLNATDATVVARQSDQRVNYIRNSVKATVDAYTGEVKLYAWDEQDPVLKAWRSAFPGTVEDRSAIDGVEGLLDHIRYPEDLFKVQRELYSRYHVDDPRTFFSSTDFWRIPQDPTRNVDDEVQPPYYLTLQTGDMPSEAFSLTTTFVPIGRRDNLTAFMTVNSDPNSDEFGKIRVLAVPSTSGQINGPQLAQNALTSNQQIAERITLLQGRGGSSRVEYGNLLTLPVGSGDSAGFVYVEPVYVRASTGTTYPLLQIVLASDGTRNVYASTLDDALAELERLRRGSGAASPPTTTPPEDGAAPDPGASPSPPTTGGTGGTTLEEALVDAQEAYQDGQQALQRGDFTAYGEAQQRLKDALDRATAASNGGGSAAPSASPSAGASAEASAEAPPSPASTAESR</sequence>
<feature type="transmembrane region" description="Helical" evidence="6">
    <location>
        <begin position="215"/>
        <end position="232"/>
    </location>
</feature>
<keyword evidence="4 6" id="KW-1133">Transmembrane helix</keyword>
<dbReference type="SUPFAM" id="SSF90123">
    <property type="entry name" value="ABC transporter transmembrane region"/>
    <property type="match status" value="1"/>
</dbReference>
<comment type="subcellular location">
    <subcellularLocation>
        <location evidence="1 6">Cell membrane</location>
        <topology evidence="1 6">Multi-pass membrane protein</topology>
    </subcellularLocation>
</comment>
<evidence type="ECO:0000256" key="2">
    <source>
        <dbReference type="ARBA" id="ARBA00022475"/>
    </source>
</evidence>
<proteinExistence type="inferred from homology"/>
<accession>A0ABX0GUE7</accession>
<comment type="caution">
    <text evidence="8">The sequence shown here is derived from an EMBL/GenBank/DDBJ whole genome shotgun (WGS) entry which is preliminary data.</text>
</comment>
<evidence type="ECO:0000313" key="8">
    <source>
        <dbReference type="EMBL" id="NHC13292.1"/>
    </source>
</evidence>
<feature type="transmembrane region" description="Helical" evidence="6">
    <location>
        <begin position="259"/>
        <end position="280"/>
    </location>
</feature>
<feature type="compositionally biased region" description="Low complexity" evidence="7">
    <location>
        <begin position="897"/>
        <end position="906"/>
    </location>
</feature>
<keyword evidence="2 6" id="KW-1003">Cell membrane</keyword>
<evidence type="ECO:0000256" key="5">
    <source>
        <dbReference type="ARBA" id="ARBA00023136"/>
    </source>
</evidence>
<comment type="similarity">
    <text evidence="6">Belongs to the UPF0182 family.</text>
</comment>
<reference evidence="8 9" key="1">
    <citation type="submission" date="2020-03" db="EMBL/GenBank/DDBJ databases">
        <title>Two novel Motilibacter sp.</title>
        <authorList>
            <person name="Liu S."/>
        </authorList>
    </citation>
    <scope>NUCLEOTIDE SEQUENCE [LARGE SCALE GENOMIC DNA]</scope>
    <source>
        <strain evidence="8 9">E257</strain>
    </source>
</reference>
<dbReference type="InterPro" id="IPR036640">
    <property type="entry name" value="ABC1_TM_sf"/>
</dbReference>
<evidence type="ECO:0000256" key="3">
    <source>
        <dbReference type="ARBA" id="ARBA00022692"/>
    </source>
</evidence>
<feature type="region of interest" description="Disordered" evidence="7">
    <location>
        <begin position="885"/>
        <end position="921"/>
    </location>
</feature>
<feature type="compositionally biased region" description="Low complexity" evidence="7">
    <location>
        <begin position="963"/>
        <end position="1002"/>
    </location>
</feature>
<keyword evidence="5 6" id="KW-0472">Membrane</keyword>
<feature type="region of interest" description="Disordered" evidence="7">
    <location>
        <begin position="959"/>
        <end position="1002"/>
    </location>
</feature>
<feature type="transmembrane region" description="Helical" evidence="6">
    <location>
        <begin position="61"/>
        <end position="85"/>
    </location>
</feature>
<keyword evidence="9" id="KW-1185">Reference proteome</keyword>
<evidence type="ECO:0000256" key="4">
    <source>
        <dbReference type="ARBA" id="ARBA00022989"/>
    </source>
</evidence>
<evidence type="ECO:0000256" key="6">
    <source>
        <dbReference type="HAMAP-Rule" id="MF_01600"/>
    </source>
</evidence>
<feature type="transmembrane region" description="Helical" evidence="6">
    <location>
        <begin position="287"/>
        <end position="312"/>
    </location>
</feature>
<protein>
    <recommendedName>
        <fullName evidence="6">UPF0182 protein G9H71_05785</fullName>
    </recommendedName>
</protein>
<dbReference type="PANTHER" id="PTHR39344:SF1">
    <property type="entry name" value="UPF0182 PROTEIN SLL1060"/>
    <property type="match status" value="1"/>
</dbReference>
<gene>
    <name evidence="8" type="ORF">G9H71_05785</name>
</gene>
<dbReference type="Pfam" id="PF03699">
    <property type="entry name" value="UPF0182"/>
    <property type="match status" value="1"/>
</dbReference>
<organism evidence="8 9">
    <name type="scientific">Motilibacter deserti</name>
    <dbReference type="NCBI Taxonomy" id="2714956"/>
    <lineage>
        <taxon>Bacteria</taxon>
        <taxon>Bacillati</taxon>
        <taxon>Actinomycetota</taxon>
        <taxon>Actinomycetes</taxon>
        <taxon>Motilibacterales</taxon>
        <taxon>Motilibacteraceae</taxon>
        <taxon>Motilibacter</taxon>
    </lineage>
</organism>
<name>A0ABX0GUE7_9ACTN</name>
<evidence type="ECO:0000313" key="9">
    <source>
        <dbReference type="Proteomes" id="UP000800981"/>
    </source>
</evidence>